<name>A0A7Z0WVX0_9BACI</name>
<proteinExistence type="predicted"/>
<dbReference type="AlphaFoldDB" id="A0A7Z0WVX0"/>
<evidence type="ECO:0000313" key="2">
    <source>
        <dbReference type="EMBL" id="OLF89960.1"/>
    </source>
</evidence>
<protein>
    <submittedName>
        <fullName evidence="2">Uncharacterized protein</fullName>
    </submittedName>
</protein>
<sequence length="60" mass="6701">MVATAEPTKKKRSLFSSANEEKGLFNLLKNFFFEAKHQTPVEKGGRKISVSSRLAESNTN</sequence>
<dbReference type="EMBL" id="LKPO01000021">
    <property type="protein sequence ID" value="OLF89960.1"/>
    <property type="molecule type" value="Genomic_DNA"/>
</dbReference>
<gene>
    <name evidence="2" type="ORF">B4121_3235</name>
    <name evidence="1" type="ORF">PVN32_17750</name>
</gene>
<dbReference type="EMBL" id="JARAFO010000078">
    <property type="protein sequence ID" value="MDE1454007.1"/>
    <property type="molecule type" value="Genomic_DNA"/>
</dbReference>
<dbReference type="RefSeq" id="WP_025811312.1">
    <property type="nucleotide sequence ID" value="NZ_JAPEZR010000001.1"/>
</dbReference>
<comment type="caution">
    <text evidence="2">The sequence shown here is derived from an EMBL/GenBank/DDBJ whole genome shotgun (WGS) entry which is preliminary data.</text>
</comment>
<evidence type="ECO:0000313" key="1">
    <source>
        <dbReference type="EMBL" id="MDE1454007.1"/>
    </source>
</evidence>
<dbReference type="Proteomes" id="UP000185604">
    <property type="component" value="Unassembled WGS sequence"/>
</dbReference>
<accession>A0A7Z0WVX0</accession>
<organism evidence="2 3">
    <name type="scientific">Bacillus paralicheniformis</name>
    <dbReference type="NCBI Taxonomy" id="1648923"/>
    <lineage>
        <taxon>Bacteria</taxon>
        <taxon>Bacillati</taxon>
        <taxon>Bacillota</taxon>
        <taxon>Bacilli</taxon>
        <taxon>Bacillales</taxon>
        <taxon>Bacillaceae</taxon>
        <taxon>Bacillus</taxon>
    </lineage>
</organism>
<dbReference type="Proteomes" id="UP001216709">
    <property type="component" value="Unassembled WGS sequence"/>
</dbReference>
<evidence type="ECO:0000313" key="3">
    <source>
        <dbReference type="Proteomes" id="UP000185604"/>
    </source>
</evidence>
<reference evidence="2 3" key="1">
    <citation type="journal article" date="2016" name="Front. Microbiol.">
        <title>High-Level Heat Resistance of Spores of Bacillus amyloliquefaciens and Bacillus licheniformis Results from the Presence of a spoVA Operon in a Tn1546 Transposon.</title>
        <authorList>
            <person name="Berendsen E.M."/>
            <person name="Koning R.A."/>
            <person name="Boekhorst J."/>
            <person name="de Jong A."/>
            <person name="Kuipers O.P."/>
            <person name="Wells-Bennik M.H."/>
        </authorList>
    </citation>
    <scope>NUCLEOTIDE SEQUENCE [LARGE SCALE GENOMIC DNA]</scope>
    <source>
        <strain evidence="2 3">B4121</strain>
    </source>
</reference>
<reference evidence="1" key="2">
    <citation type="submission" date="2022-12" db="EMBL/GenBank/DDBJ databases">
        <title>Draft Genome Sequences of Bacillus licheniformis and Bacillus paralicheniformis strains isolated from Irish skim milk powders.</title>
        <authorList>
            <person name="Lourenco A."/>
            <person name="Li F."/>
            <person name="Geraldine D."/>
            <person name="Tobin J.T."/>
            <person name="Butler F."/>
            <person name="Jordan K."/>
            <person name="Obrien T."/>
        </authorList>
    </citation>
    <scope>NUCLEOTIDE SEQUENCE</scope>
    <source>
        <strain evidence="1">3370</strain>
    </source>
</reference>